<dbReference type="AlphaFoldDB" id="A0AAN9MY38"/>
<accession>A0AAN9MY38</accession>
<dbReference type="Proteomes" id="UP001367508">
    <property type="component" value="Unassembled WGS sequence"/>
</dbReference>
<evidence type="ECO:0000313" key="2">
    <source>
        <dbReference type="Proteomes" id="UP001367508"/>
    </source>
</evidence>
<sequence length="299" mass="33723">MPDQMIMELERNNTRMRNGSPTKATRRHTLKVKRPRGLGEHDPGHIGEAELSTTFGRPPSFVEISVGAPAPETKPCEWRRHDRPVRSYARNPPVHSTARVEPLKRLRIFRGERSITISALQHACPFDSVEGLPPRHSSSRNSPTMSLRGPLQSICSPHIAIYEHRLKACIGLGGQSPRQHTARGVINKVDAVVYKSEKHTSFENVLALVEIIDMDDNREAGGTTQQNRCFDGRHESRAPFLIRTTMLYSILSGSEVRWLLTHMPQTSKAKRRRTTSTNICRCGRLSVDGIREVIPRGHR</sequence>
<reference evidence="1 2" key="1">
    <citation type="submission" date="2024-01" db="EMBL/GenBank/DDBJ databases">
        <title>The genomes of 5 underutilized Papilionoideae crops provide insights into root nodulation and disease resistanc.</title>
        <authorList>
            <person name="Jiang F."/>
        </authorList>
    </citation>
    <scope>NUCLEOTIDE SEQUENCE [LARGE SCALE GENOMIC DNA]</scope>
    <source>
        <strain evidence="1">LVBAO_FW01</strain>
        <tissue evidence="1">Leaves</tissue>
    </source>
</reference>
<protein>
    <submittedName>
        <fullName evidence="1">Uncharacterized protein</fullName>
    </submittedName>
</protein>
<gene>
    <name evidence="1" type="ORF">VNO77_02490</name>
</gene>
<name>A0AAN9MY38_CANGL</name>
<organism evidence="1 2">
    <name type="scientific">Canavalia gladiata</name>
    <name type="common">Sword bean</name>
    <name type="synonym">Dolichos gladiatus</name>
    <dbReference type="NCBI Taxonomy" id="3824"/>
    <lineage>
        <taxon>Eukaryota</taxon>
        <taxon>Viridiplantae</taxon>
        <taxon>Streptophyta</taxon>
        <taxon>Embryophyta</taxon>
        <taxon>Tracheophyta</taxon>
        <taxon>Spermatophyta</taxon>
        <taxon>Magnoliopsida</taxon>
        <taxon>eudicotyledons</taxon>
        <taxon>Gunneridae</taxon>
        <taxon>Pentapetalae</taxon>
        <taxon>rosids</taxon>
        <taxon>fabids</taxon>
        <taxon>Fabales</taxon>
        <taxon>Fabaceae</taxon>
        <taxon>Papilionoideae</taxon>
        <taxon>50 kb inversion clade</taxon>
        <taxon>NPAAA clade</taxon>
        <taxon>indigoferoid/millettioid clade</taxon>
        <taxon>Phaseoleae</taxon>
        <taxon>Canavalia</taxon>
    </lineage>
</organism>
<keyword evidence="2" id="KW-1185">Reference proteome</keyword>
<evidence type="ECO:0000313" key="1">
    <source>
        <dbReference type="EMBL" id="KAK7360493.1"/>
    </source>
</evidence>
<dbReference type="EMBL" id="JAYMYQ010000001">
    <property type="protein sequence ID" value="KAK7360493.1"/>
    <property type="molecule type" value="Genomic_DNA"/>
</dbReference>
<proteinExistence type="predicted"/>
<comment type="caution">
    <text evidence="1">The sequence shown here is derived from an EMBL/GenBank/DDBJ whole genome shotgun (WGS) entry which is preliminary data.</text>
</comment>